<comment type="caution">
    <text evidence="4">The sequence shown here is derived from an EMBL/GenBank/DDBJ whole genome shotgun (WGS) entry which is preliminary data.</text>
</comment>
<dbReference type="InterPro" id="IPR045220">
    <property type="entry name" value="FRHB/FDHB/HCAR-like"/>
</dbReference>
<dbReference type="RefSeq" id="WP_168133363.1">
    <property type="nucleotide sequence ID" value="NZ_JAAVJH010000002.1"/>
</dbReference>
<evidence type="ECO:0008006" key="6">
    <source>
        <dbReference type="Google" id="ProtNLM"/>
    </source>
</evidence>
<dbReference type="InterPro" id="IPR007516">
    <property type="entry name" value="Co_F420_Hydgase/DH_bsu_N"/>
</dbReference>
<dbReference type="PANTHER" id="PTHR31332">
    <property type="entry name" value="7-HYDROXYMETHYL CHLOROPHYLL A REDUCTASE, CHLOROPLASTIC"/>
    <property type="match status" value="1"/>
</dbReference>
<dbReference type="Proteomes" id="UP000732399">
    <property type="component" value="Unassembled WGS sequence"/>
</dbReference>
<feature type="region of interest" description="Disordered" evidence="1">
    <location>
        <begin position="1"/>
        <end position="22"/>
    </location>
</feature>
<reference evidence="4 5" key="1">
    <citation type="submission" date="2020-03" db="EMBL/GenBank/DDBJ databases">
        <authorList>
            <person name="Wang L."/>
            <person name="He N."/>
            <person name="Li Y."/>
            <person name="Fang Y."/>
            <person name="Zhang F."/>
        </authorList>
    </citation>
    <scope>NUCLEOTIDE SEQUENCE [LARGE SCALE GENOMIC DNA]</scope>
    <source>
        <strain evidence="4 5">36D10-4-7</strain>
    </source>
</reference>
<dbReference type="InterPro" id="IPR007525">
    <property type="entry name" value="FrhB_FdhB_C"/>
</dbReference>
<evidence type="ECO:0000313" key="4">
    <source>
        <dbReference type="EMBL" id="NJR77851.1"/>
    </source>
</evidence>
<dbReference type="Pfam" id="PF04432">
    <property type="entry name" value="FrhB_FdhB_C"/>
    <property type="match status" value="1"/>
</dbReference>
<feature type="domain" description="Coenzyme F420 hydrogenase/dehydrogenase beta subunit C-terminal" evidence="3">
    <location>
        <begin position="198"/>
        <end position="364"/>
    </location>
</feature>
<gene>
    <name evidence="4" type="ORF">HBH26_04365</name>
</gene>
<accession>A0ABX1CKZ8</accession>
<dbReference type="EMBL" id="JAAVJH010000002">
    <property type="protein sequence ID" value="NJR77851.1"/>
    <property type="molecule type" value="Genomic_DNA"/>
</dbReference>
<proteinExistence type="predicted"/>
<protein>
    <recommendedName>
        <fullName evidence="6">Coenzyme F420 hydrogenase</fullName>
    </recommendedName>
</protein>
<evidence type="ECO:0000256" key="1">
    <source>
        <dbReference type="SAM" id="MobiDB-lite"/>
    </source>
</evidence>
<keyword evidence="5" id="KW-1185">Reference proteome</keyword>
<feature type="domain" description="Coenzyme F420 hydrogenase/dehydrogenase beta subunit N-terminal" evidence="2">
    <location>
        <begin position="115"/>
        <end position="189"/>
    </location>
</feature>
<evidence type="ECO:0000259" key="3">
    <source>
        <dbReference type="Pfam" id="PF04432"/>
    </source>
</evidence>
<dbReference type="PANTHER" id="PTHR31332:SF0">
    <property type="entry name" value="7-HYDROXYMETHYL CHLOROPHYLL A REDUCTASE, CHLOROPLASTIC"/>
    <property type="match status" value="1"/>
</dbReference>
<evidence type="ECO:0000259" key="2">
    <source>
        <dbReference type="Pfam" id="PF04422"/>
    </source>
</evidence>
<dbReference type="Pfam" id="PF04422">
    <property type="entry name" value="FrhB_FdhB_N"/>
    <property type="match status" value="1"/>
</dbReference>
<organism evidence="4 5">
    <name type="scientific">Sphingomonas corticis</name>
    <dbReference type="NCBI Taxonomy" id="2722791"/>
    <lineage>
        <taxon>Bacteria</taxon>
        <taxon>Pseudomonadati</taxon>
        <taxon>Pseudomonadota</taxon>
        <taxon>Alphaproteobacteria</taxon>
        <taxon>Sphingomonadales</taxon>
        <taxon>Sphingomonadaceae</taxon>
        <taxon>Sphingomonas</taxon>
    </lineage>
</organism>
<evidence type="ECO:0000313" key="5">
    <source>
        <dbReference type="Proteomes" id="UP000732399"/>
    </source>
</evidence>
<name>A0ABX1CKZ8_9SPHN</name>
<sequence length="433" mass="44954">MADPLPAVADRPATAASASRPSSPTLARVLAGELCSGCGLCAGISHGRIALETVAPGYTRPRQSAALDAATERTIARACPGATVAPWVGPRARGRAWSDAPQVDPYWGPFHSCETGHATDEEVRFVGSSGGVASALLIGAIESGAVDAALHVAADPARPTRNVLHWSTTREEVLAGAGSRYAASSPLAEIDAALASGRRFAFVGKPCDVSALRQLALTDPRVDAQVPLKIAFFCGGLPSHAGADRIVRAMGLDPAQLARFRYRGHGWPGTARADLADGTHGEMSYADSWGGHLSKEVQFRCKICPDAVGGVADVAVADAWYEDASGYPSFAEQDGRSLVMARTPAGVAALAAARAAGAIVTAPLPVGEIVRMQGSQANRKRLVIPRLAACALLFQPRPDVRGLATGAAMRRGTLGTALRNLVGTARRIILGRR</sequence>